<evidence type="ECO:0000313" key="3">
    <source>
        <dbReference type="Proteomes" id="UP000821837"/>
    </source>
</evidence>
<evidence type="ECO:0000313" key="2">
    <source>
        <dbReference type="EMBL" id="KAH7976975.1"/>
    </source>
</evidence>
<keyword evidence="3" id="KW-1185">Reference proteome</keyword>
<proteinExistence type="predicted"/>
<dbReference type="EMBL" id="JABSTV010001246">
    <property type="protein sequence ID" value="KAH7976975.1"/>
    <property type="molecule type" value="Genomic_DNA"/>
</dbReference>
<comment type="caution">
    <text evidence="2">The sequence shown here is derived from an EMBL/GenBank/DDBJ whole genome shotgun (WGS) entry which is preliminary data.</text>
</comment>
<reference evidence="2" key="2">
    <citation type="submission" date="2021-09" db="EMBL/GenBank/DDBJ databases">
        <authorList>
            <person name="Jia N."/>
            <person name="Wang J."/>
            <person name="Shi W."/>
            <person name="Du L."/>
            <person name="Sun Y."/>
            <person name="Zhan W."/>
            <person name="Jiang J."/>
            <person name="Wang Q."/>
            <person name="Zhang B."/>
            <person name="Ji P."/>
            <person name="Sakyi L.B."/>
            <person name="Cui X."/>
            <person name="Yuan T."/>
            <person name="Jiang B."/>
            <person name="Yang W."/>
            <person name="Lam T.T.-Y."/>
            <person name="Chang Q."/>
            <person name="Ding S."/>
            <person name="Wang X."/>
            <person name="Zhu J."/>
            <person name="Ruan X."/>
            <person name="Zhao L."/>
            <person name="Wei J."/>
            <person name="Que T."/>
            <person name="Du C."/>
            <person name="Cheng J."/>
            <person name="Dai P."/>
            <person name="Han X."/>
            <person name="Huang E."/>
            <person name="Gao Y."/>
            <person name="Liu J."/>
            <person name="Shao H."/>
            <person name="Ye R."/>
            <person name="Li L."/>
            <person name="Wei W."/>
            <person name="Wang X."/>
            <person name="Wang C."/>
            <person name="Huo Q."/>
            <person name="Li W."/>
            <person name="Guo W."/>
            <person name="Chen H."/>
            <person name="Chen S."/>
            <person name="Zhou L."/>
            <person name="Zhou L."/>
            <person name="Ni X."/>
            <person name="Tian J."/>
            <person name="Zhou Y."/>
            <person name="Sheng Y."/>
            <person name="Liu T."/>
            <person name="Pan Y."/>
            <person name="Xia L."/>
            <person name="Li J."/>
            <person name="Zhao F."/>
            <person name="Cao W."/>
        </authorList>
    </citation>
    <scope>NUCLEOTIDE SEQUENCE</scope>
    <source>
        <strain evidence="2">Rsan-2018</strain>
        <tissue evidence="2">Larvae</tissue>
    </source>
</reference>
<sequence length="84" mass="8823">MHFPDWSSTLTLLSAFTVVKTPYSALATLESPTTRTLLRSNRSLPACDCFAPVRARCAPPTHGPEPAAGAPCPAPPGDCRATSL</sequence>
<dbReference type="AlphaFoldDB" id="A0A9D4T873"/>
<accession>A0A9D4T873</accession>
<evidence type="ECO:0000256" key="1">
    <source>
        <dbReference type="SAM" id="MobiDB-lite"/>
    </source>
</evidence>
<name>A0A9D4T873_RHISA</name>
<organism evidence="2 3">
    <name type="scientific">Rhipicephalus sanguineus</name>
    <name type="common">Brown dog tick</name>
    <name type="synonym">Ixodes sanguineus</name>
    <dbReference type="NCBI Taxonomy" id="34632"/>
    <lineage>
        <taxon>Eukaryota</taxon>
        <taxon>Metazoa</taxon>
        <taxon>Ecdysozoa</taxon>
        <taxon>Arthropoda</taxon>
        <taxon>Chelicerata</taxon>
        <taxon>Arachnida</taxon>
        <taxon>Acari</taxon>
        <taxon>Parasitiformes</taxon>
        <taxon>Ixodida</taxon>
        <taxon>Ixodoidea</taxon>
        <taxon>Ixodidae</taxon>
        <taxon>Rhipicephalinae</taxon>
        <taxon>Rhipicephalus</taxon>
        <taxon>Rhipicephalus</taxon>
    </lineage>
</organism>
<protein>
    <submittedName>
        <fullName evidence="2">Uncharacterized protein</fullName>
    </submittedName>
</protein>
<gene>
    <name evidence="2" type="ORF">HPB52_022440</name>
</gene>
<dbReference type="Proteomes" id="UP000821837">
    <property type="component" value="Chromosome 10"/>
</dbReference>
<feature type="region of interest" description="Disordered" evidence="1">
    <location>
        <begin position="59"/>
        <end position="84"/>
    </location>
</feature>
<reference evidence="2" key="1">
    <citation type="journal article" date="2020" name="Cell">
        <title>Large-Scale Comparative Analyses of Tick Genomes Elucidate Their Genetic Diversity and Vector Capacities.</title>
        <authorList>
            <consortium name="Tick Genome and Microbiome Consortium (TIGMIC)"/>
            <person name="Jia N."/>
            <person name="Wang J."/>
            <person name="Shi W."/>
            <person name="Du L."/>
            <person name="Sun Y."/>
            <person name="Zhan W."/>
            <person name="Jiang J.F."/>
            <person name="Wang Q."/>
            <person name="Zhang B."/>
            <person name="Ji P."/>
            <person name="Bell-Sakyi L."/>
            <person name="Cui X.M."/>
            <person name="Yuan T.T."/>
            <person name="Jiang B.G."/>
            <person name="Yang W.F."/>
            <person name="Lam T.T."/>
            <person name="Chang Q.C."/>
            <person name="Ding S.J."/>
            <person name="Wang X.J."/>
            <person name="Zhu J.G."/>
            <person name="Ruan X.D."/>
            <person name="Zhao L."/>
            <person name="Wei J.T."/>
            <person name="Ye R.Z."/>
            <person name="Que T.C."/>
            <person name="Du C.H."/>
            <person name="Zhou Y.H."/>
            <person name="Cheng J.X."/>
            <person name="Dai P.F."/>
            <person name="Guo W.B."/>
            <person name="Han X.H."/>
            <person name="Huang E.J."/>
            <person name="Li L.F."/>
            <person name="Wei W."/>
            <person name="Gao Y.C."/>
            <person name="Liu J.Z."/>
            <person name="Shao H.Z."/>
            <person name="Wang X."/>
            <person name="Wang C.C."/>
            <person name="Yang T.C."/>
            <person name="Huo Q.B."/>
            <person name="Li W."/>
            <person name="Chen H.Y."/>
            <person name="Chen S.E."/>
            <person name="Zhou L.G."/>
            <person name="Ni X.B."/>
            <person name="Tian J.H."/>
            <person name="Sheng Y."/>
            <person name="Liu T."/>
            <person name="Pan Y.S."/>
            <person name="Xia L.Y."/>
            <person name="Li J."/>
            <person name="Zhao F."/>
            <person name="Cao W.C."/>
        </authorList>
    </citation>
    <scope>NUCLEOTIDE SEQUENCE</scope>
    <source>
        <strain evidence="2">Rsan-2018</strain>
    </source>
</reference>